<name>A0AAV4G955_9GAST</name>
<proteinExistence type="predicted"/>
<evidence type="ECO:0000256" key="1">
    <source>
        <dbReference type="SAM" id="MobiDB-lite"/>
    </source>
</evidence>
<feature type="region of interest" description="Disordered" evidence="1">
    <location>
        <begin position="1"/>
        <end position="37"/>
    </location>
</feature>
<sequence>MRENDNDDEDEEEEEDKEEEEEQQQQQQLQQHNNNIKRTQIFFMKMLRHAPASVMRKYKFSGHTKTATATIVRVFGNCK</sequence>
<evidence type="ECO:0000313" key="3">
    <source>
        <dbReference type="Proteomes" id="UP000762676"/>
    </source>
</evidence>
<dbReference type="Proteomes" id="UP000762676">
    <property type="component" value="Unassembled WGS sequence"/>
</dbReference>
<keyword evidence="3" id="KW-1185">Reference proteome</keyword>
<protein>
    <submittedName>
        <fullName evidence="2">Uncharacterized protein</fullName>
    </submittedName>
</protein>
<feature type="compositionally biased region" description="Low complexity" evidence="1">
    <location>
        <begin position="24"/>
        <end position="34"/>
    </location>
</feature>
<feature type="compositionally biased region" description="Acidic residues" evidence="1">
    <location>
        <begin position="1"/>
        <end position="23"/>
    </location>
</feature>
<reference evidence="2 3" key="1">
    <citation type="journal article" date="2021" name="Elife">
        <title>Chloroplast acquisition without the gene transfer in kleptoplastic sea slugs, Plakobranchus ocellatus.</title>
        <authorList>
            <person name="Maeda T."/>
            <person name="Takahashi S."/>
            <person name="Yoshida T."/>
            <person name="Shimamura S."/>
            <person name="Takaki Y."/>
            <person name="Nagai Y."/>
            <person name="Toyoda A."/>
            <person name="Suzuki Y."/>
            <person name="Arimoto A."/>
            <person name="Ishii H."/>
            <person name="Satoh N."/>
            <person name="Nishiyama T."/>
            <person name="Hasebe M."/>
            <person name="Maruyama T."/>
            <person name="Minagawa J."/>
            <person name="Obokata J."/>
            <person name="Shigenobu S."/>
        </authorList>
    </citation>
    <scope>NUCLEOTIDE SEQUENCE [LARGE SCALE GENOMIC DNA]</scope>
</reference>
<organism evidence="2 3">
    <name type="scientific">Elysia marginata</name>
    <dbReference type="NCBI Taxonomy" id="1093978"/>
    <lineage>
        <taxon>Eukaryota</taxon>
        <taxon>Metazoa</taxon>
        <taxon>Spiralia</taxon>
        <taxon>Lophotrochozoa</taxon>
        <taxon>Mollusca</taxon>
        <taxon>Gastropoda</taxon>
        <taxon>Heterobranchia</taxon>
        <taxon>Euthyneura</taxon>
        <taxon>Panpulmonata</taxon>
        <taxon>Sacoglossa</taxon>
        <taxon>Placobranchoidea</taxon>
        <taxon>Plakobranchidae</taxon>
        <taxon>Elysia</taxon>
    </lineage>
</organism>
<evidence type="ECO:0000313" key="2">
    <source>
        <dbReference type="EMBL" id="GFR81776.1"/>
    </source>
</evidence>
<dbReference type="AlphaFoldDB" id="A0AAV4G955"/>
<gene>
    <name evidence="2" type="ORF">ElyMa_005934600</name>
</gene>
<dbReference type="EMBL" id="BMAT01011904">
    <property type="protein sequence ID" value="GFR81776.1"/>
    <property type="molecule type" value="Genomic_DNA"/>
</dbReference>
<comment type="caution">
    <text evidence="2">The sequence shown here is derived from an EMBL/GenBank/DDBJ whole genome shotgun (WGS) entry which is preliminary data.</text>
</comment>
<accession>A0AAV4G955</accession>